<comment type="subcellular location">
    <subcellularLocation>
        <location evidence="1">Membrane</location>
        <topology evidence="1">Multi-pass membrane protein</topology>
    </subcellularLocation>
</comment>
<dbReference type="SUPFAM" id="SSF81340">
    <property type="entry name" value="Clc chloride channel"/>
    <property type="match status" value="1"/>
</dbReference>
<feature type="compositionally biased region" description="Basic and acidic residues" evidence="5">
    <location>
        <begin position="1"/>
        <end position="25"/>
    </location>
</feature>
<organism evidence="7 8">
    <name type="scientific">Pseudoscardovia suis</name>
    <dbReference type="NCBI Taxonomy" id="987063"/>
    <lineage>
        <taxon>Bacteria</taxon>
        <taxon>Bacillati</taxon>
        <taxon>Actinomycetota</taxon>
        <taxon>Actinomycetes</taxon>
        <taxon>Bifidobacteriales</taxon>
        <taxon>Bifidobacteriaceae</taxon>
        <taxon>Pseudoscardovia</taxon>
    </lineage>
</organism>
<name>A0A261ERD2_9BIFI</name>
<dbReference type="Gene3D" id="1.10.3080.10">
    <property type="entry name" value="Clc chloride channel"/>
    <property type="match status" value="1"/>
</dbReference>
<dbReference type="Pfam" id="PF00654">
    <property type="entry name" value="Voltage_CLC"/>
    <property type="match status" value="1"/>
</dbReference>
<evidence type="ECO:0000256" key="4">
    <source>
        <dbReference type="ARBA" id="ARBA00023136"/>
    </source>
</evidence>
<dbReference type="CDD" id="cd00400">
    <property type="entry name" value="Voltage_gated_ClC"/>
    <property type="match status" value="1"/>
</dbReference>
<dbReference type="PANTHER" id="PTHR43427">
    <property type="entry name" value="CHLORIDE CHANNEL PROTEIN CLC-E"/>
    <property type="match status" value="1"/>
</dbReference>
<comment type="caution">
    <text evidence="7">The sequence shown here is derived from an EMBL/GenBank/DDBJ whole genome shotgun (WGS) entry which is preliminary data.</text>
</comment>
<evidence type="ECO:0000256" key="6">
    <source>
        <dbReference type="SAM" id="Phobius"/>
    </source>
</evidence>
<proteinExistence type="predicted"/>
<gene>
    <name evidence="7" type="ORF">PSSU_1244</name>
</gene>
<dbReference type="EMBL" id="MWWQ01000014">
    <property type="protein sequence ID" value="OZG49420.1"/>
    <property type="molecule type" value="Genomic_DNA"/>
</dbReference>
<feature type="transmembrane region" description="Helical" evidence="6">
    <location>
        <begin position="239"/>
        <end position="262"/>
    </location>
</feature>
<feature type="transmembrane region" description="Helical" evidence="6">
    <location>
        <begin position="55"/>
        <end position="81"/>
    </location>
</feature>
<dbReference type="InterPro" id="IPR001807">
    <property type="entry name" value="ClC"/>
</dbReference>
<accession>A0A261ERD2</accession>
<feature type="transmembrane region" description="Helical" evidence="6">
    <location>
        <begin position="282"/>
        <end position="309"/>
    </location>
</feature>
<dbReference type="PANTHER" id="PTHR43427:SF12">
    <property type="entry name" value="CHLORIDE TRANSPORTER"/>
    <property type="match status" value="1"/>
</dbReference>
<keyword evidence="3 6" id="KW-1133">Transmembrane helix</keyword>
<feature type="transmembrane region" description="Helical" evidence="6">
    <location>
        <begin position="395"/>
        <end position="421"/>
    </location>
</feature>
<dbReference type="Proteomes" id="UP000216454">
    <property type="component" value="Unassembled WGS sequence"/>
</dbReference>
<sequence>MHNNRENATRPDATRREPDTARREPGTAQRGQKPHKLARKRIMEAADRPLRPGTLAGVIALLLVLAFLVGAVVGIGTIGTLRLSELLQRLLWDRLRDALPSALLRQISPVALGVVGGALIGLATQRFGYSLDTLGQVIAKAKATGTYRLPSVGKSLVLFLLPIAFGGAVGPEAGVCGFVTAGVYAGIHALRRSGLAAVRNPDHALSAAIRSLTGAQGPVAQGAERHPFTYAYSRPASGVLWVVAATGFVLGIMGFVTCFGTAGSLPRFAPIDYLRTSTRDWMWALAALVIGYALAQFSLLCHAVSGTIATAIGEQRHVTRAVIAGAFLGLLAIGLPDVLFSGQTGTVALLGSWQRSTALFLALTCLAKLAATAVCVAGGWIGGEFFPMIFCGVSAGYALALATGCDPMIAVACITAALVSACTRKPVITIVVLALCFPPTTLPLVAMCAVLAAKAPGLRR</sequence>
<dbReference type="GO" id="GO:0016020">
    <property type="term" value="C:membrane"/>
    <property type="evidence" value="ECO:0007669"/>
    <property type="project" value="UniProtKB-SubCell"/>
</dbReference>
<dbReference type="InterPro" id="IPR050368">
    <property type="entry name" value="ClC-type_chloride_channel"/>
</dbReference>
<feature type="transmembrane region" description="Helical" evidence="6">
    <location>
        <begin position="360"/>
        <end position="383"/>
    </location>
</feature>
<evidence type="ECO:0000256" key="2">
    <source>
        <dbReference type="ARBA" id="ARBA00022692"/>
    </source>
</evidence>
<keyword evidence="8" id="KW-1185">Reference proteome</keyword>
<evidence type="ECO:0000256" key="5">
    <source>
        <dbReference type="SAM" id="MobiDB-lite"/>
    </source>
</evidence>
<evidence type="ECO:0000256" key="3">
    <source>
        <dbReference type="ARBA" id="ARBA00022989"/>
    </source>
</evidence>
<feature type="transmembrane region" description="Helical" evidence="6">
    <location>
        <begin position="427"/>
        <end position="453"/>
    </location>
</feature>
<dbReference type="AlphaFoldDB" id="A0A261ERD2"/>
<feature type="region of interest" description="Disordered" evidence="5">
    <location>
        <begin position="1"/>
        <end position="36"/>
    </location>
</feature>
<evidence type="ECO:0000313" key="8">
    <source>
        <dbReference type="Proteomes" id="UP000216454"/>
    </source>
</evidence>
<feature type="transmembrane region" description="Helical" evidence="6">
    <location>
        <begin position="156"/>
        <end position="185"/>
    </location>
</feature>
<evidence type="ECO:0000256" key="1">
    <source>
        <dbReference type="ARBA" id="ARBA00004141"/>
    </source>
</evidence>
<protein>
    <submittedName>
        <fullName evidence="7">Chloride channel protein</fullName>
    </submittedName>
</protein>
<evidence type="ECO:0000313" key="7">
    <source>
        <dbReference type="EMBL" id="OZG49420.1"/>
    </source>
</evidence>
<reference evidence="7 8" key="1">
    <citation type="journal article" date="2017" name="BMC Genomics">
        <title>Comparative genomic and phylogenomic analyses of the Bifidobacteriaceae family.</title>
        <authorList>
            <person name="Lugli G.A."/>
            <person name="Milani C."/>
            <person name="Turroni F."/>
            <person name="Duranti S."/>
            <person name="Mancabelli L."/>
            <person name="Mangifesta M."/>
            <person name="Ferrario C."/>
            <person name="Modesto M."/>
            <person name="Mattarelli P."/>
            <person name="Jiri K."/>
            <person name="van Sinderen D."/>
            <person name="Ventura M."/>
        </authorList>
    </citation>
    <scope>NUCLEOTIDE SEQUENCE [LARGE SCALE GENOMIC DNA]</scope>
    <source>
        <strain evidence="7 8">DSM 24744</strain>
    </source>
</reference>
<keyword evidence="4 6" id="KW-0472">Membrane</keyword>
<dbReference type="InterPro" id="IPR014743">
    <property type="entry name" value="Cl-channel_core"/>
</dbReference>
<keyword evidence="2 6" id="KW-0812">Transmembrane</keyword>
<feature type="transmembrane region" description="Helical" evidence="6">
    <location>
        <begin position="321"/>
        <end position="340"/>
    </location>
</feature>
<dbReference type="GO" id="GO:0015108">
    <property type="term" value="F:chloride transmembrane transporter activity"/>
    <property type="evidence" value="ECO:0007669"/>
    <property type="project" value="InterPro"/>
</dbReference>
<feature type="transmembrane region" description="Helical" evidence="6">
    <location>
        <begin position="102"/>
        <end position="123"/>
    </location>
</feature>